<dbReference type="InterPro" id="IPR002781">
    <property type="entry name" value="TM_pro_TauE-like"/>
</dbReference>
<keyword evidence="3 6" id="KW-0812">Transmembrane</keyword>
<evidence type="ECO:0000313" key="9">
    <source>
        <dbReference type="Proteomes" id="UP000677265"/>
    </source>
</evidence>
<gene>
    <name evidence="8" type="ORF">KHB02_001420</name>
    <name evidence="7" type="ORF">KHB02_04225</name>
</gene>
<dbReference type="PANTHER" id="PTHR43701:SF5">
    <property type="entry name" value="MEMBRANE TRANSPORTER PROTEIN-RELATED"/>
    <property type="match status" value="1"/>
</dbReference>
<evidence type="ECO:0000256" key="1">
    <source>
        <dbReference type="ARBA" id="ARBA00004141"/>
    </source>
</evidence>
<feature type="transmembrane region" description="Helical" evidence="6">
    <location>
        <begin position="159"/>
        <end position="190"/>
    </location>
</feature>
<feature type="transmembrane region" description="Helical" evidence="6">
    <location>
        <begin position="202"/>
        <end position="219"/>
    </location>
</feature>
<dbReference type="EMBL" id="JAGYPE020000001">
    <property type="protein sequence ID" value="MCH6264185.1"/>
    <property type="molecule type" value="Genomic_DNA"/>
</dbReference>
<comment type="subcellular location">
    <subcellularLocation>
        <location evidence="6">Cell membrane</location>
        <topology evidence="6">Multi-pass membrane protein</topology>
    </subcellularLocation>
    <subcellularLocation>
        <location evidence="1">Membrane</location>
        <topology evidence="1">Multi-pass membrane protein</topology>
    </subcellularLocation>
</comment>
<sequence length="271" mass="29253">MDISTGLLLLLIGIIAGGYGTIVGAGGGFIFVPVLLMVFHLKPEVAAGSGLVIVLINAISGVVGYARKGQINYRMGMTLAFAALPGSFIGFWLLQLYSSNFFYILFASILVCLGIFLMMKNSSVPLKRKLAILEGEREGLSLHKAEIESVDIPLVQSKWLLPLGFIMGILSSYLGIGGGWLLVPILIYLFHVSTHQATSTSIFSLCIYSSAGVLLHLYYGSFDWMTIIWGGLGVMVGAQLGVILSQKIPGKVVLQMLSVLLIIIGFRMYLN</sequence>
<dbReference type="PANTHER" id="PTHR43701">
    <property type="entry name" value="MEMBRANE TRANSPORTER PROTEIN MJ0441-RELATED"/>
    <property type="match status" value="1"/>
</dbReference>
<organism evidence="7">
    <name type="scientific">Neobacillus citreus</name>
    <dbReference type="NCBI Taxonomy" id="2833578"/>
    <lineage>
        <taxon>Bacteria</taxon>
        <taxon>Bacillati</taxon>
        <taxon>Bacillota</taxon>
        <taxon>Bacilli</taxon>
        <taxon>Bacillales</taxon>
        <taxon>Bacillaceae</taxon>
        <taxon>Neobacillus</taxon>
    </lineage>
</organism>
<evidence type="ECO:0000256" key="2">
    <source>
        <dbReference type="ARBA" id="ARBA00009142"/>
    </source>
</evidence>
<dbReference type="AlphaFoldDB" id="A0A942SVJ9"/>
<feature type="transmembrane region" description="Helical" evidence="6">
    <location>
        <begin position="226"/>
        <end position="246"/>
    </location>
</feature>
<evidence type="ECO:0000256" key="5">
    <source>
        <dbReference type="ARBA" id="ARBA00023136"/>
    </source>
</evidence>
<evidence type="ECO:0000313" key="8">
    <source>
        <dbReference type="EMBL" id="MCH6264185.1"/>
    </source>
</evidence>
<protein>
    <recommendedName>
        <fullName evidence="6">Probable membrane transporter protein</fullName>
    </recommendedName>
</protein>
<dbReference type="InterPro" id="IPR051598">
    <property type="entry name" value="TSUP/Inactive_protease-like"/>
</dbReference>
<keyword evidence="4 6" id="KW-1133">Transmembrane helix</keyword>
<proteinExistence type="inferred from homology"/>
<dbReference type="Pfam" id="PF01925">
    <property type="entry name" value="TauE"/>
    <property type="match status" value="1"/>
</dbReference>
<comment type="caution">
    <text evidence="7">The sequence shown here is derived from an EMBL/GenBank/DDBJ whole genome shotgun (WGS) entry which is preliminary data.</text>
</comment>
<comment type="similarity">
    <text evidence="2 6">Belongs to the 4-toluene sulfonate uptake permease (TSUP) (TC 2.A.102) family.</text>
</comment>
<keyword evidence="6" id="KW-1003">Cell membrane</keyword>
<feature type="transmembrane region" description="Helical" evidence="6">
    <location>
        <begin position="101"/>
        <end position="119"/>
    </location>
</feature>
<feature type="transmembrane region" description="Helical" evidence="6">
    <location>
        <begin position="7"/>
        <end position="39"/>
    </location>
</feature>
<evidence type="ECO:0000313" key="7">
    <source>
        <dbReference type="EMBL" id="MBS4180598.1"/>
    </source>
</evidence>
<dbReference type="EMBL" id="JAGYPE010000001">
    <property type="protein sequence ID" value="MBS4180598.1"/>
    <property type="molecule type" value="Genomic_DNA"/>
</dbReference>
<evidence type="ECO:0000256" key="4">
    <source>
        <dbReference type="ARBA" id="ARBA00022989"/>
    </source>
</evidence>
<accession>A0A942SVJ9</accession>
<feature type="transmembrane region" description="Helical" evidence="6">
    <location>
        <begin position="78"/>
        <end position="95"/>
    </location>
</feature>
<evidence type="ECO:0000256" key="6">
    <source>
        <dbReference type="RuleBase" id="RU363041"/>
    </source>
</evidence>
<dbReference type="RefSeq" id="WP_213140563.1">
    <property type="nucleotide sequence ID" value="NZ_JAGYPE020000001.1"/>
</dbReference>
<keyword evidence="5 6" id="KW-0472">Membrane</keyword>
<name>A0A942SVJ9_9BACI</name>
<dbReference type="Proteomes" id="UP000677265">
    <property type="component" value="Unassembled WGS sequence"/>
</dbReference>
<evidence type="ECO:0000256" key="3">
    <source>
        <dbReference type="ARBA" id="ARBA00022692"/>
    </source>
</evidence>
<feature type="transmembrane region" description="Helical" evidence="6">
    <location>
        <begin position="45"/>
        <end position="66"/>
    </location>
</feature>
<keyword evidence="9" id="KW-1185">Reference proteome</keyword>
<dbReference type="GO" id="GO:0005886">
    <property type="term" value="C:plasma membrane"/>
    <property type="evidence" value="ECO:0007669"/>
    <property type="project" value="UniProtKB-SubCell"/>
</dbReference>
<feature type="transmembrane region" description="Helical" evidence="6">
    <location>
        <begin position="252"/>
        <end position="270"/>
    </location>
</feature>
<reference evidence="7" key="1">
    <citation type="submission" date="2021-05" db="EMBL/GenBank/DDBJ databases">
        <title>Novel Bacillus species.</title>
        <authorList>
            <person name="Liu G."/>
        </authorList>
    </citation>
    <scope>NUCLEOTIDE SEQUENCE</scope>
    <source>
        <strain evidence="7 9">FJAT-50051</strain>
    </source>
</reference>